<evidence type="ECO:0000256" key="1">
    <source>
        <dbReference type="SAM" id="Phobius"/>
    </source>
</evidence>
<evidence type="ECO:0000313" key="2">
    <source>
        <dbReference type="EMBL" id="AXH59397.1"/>
    </source>
</evidence>
<accession>A0AAD0PV99</accession>
<dbReference type="EMBL" id="CP031226">
    <property type="protein sequence ID" value="AXH59397.1"/>
    <property type="molecule type" value="Genomic_DNA"/>
</dbReference>
<proteinExistence type="predicted"/>
<feature type="transmembrane region" description="Helical" evidence="1">
    <location>
        <begin position="12"/>
        <end position="32"/>
    </location>
</feature>
<gene>
    <name evidence="2" type="ORF">PLA107_029670</name>
</gene>
<dbReference type="RefSeq" id="WP_005742430.1">
    <property type="nucleotide sequence ID" value="NZ_CP031226.1"/>
</dbReference>
<keyword evidence="1" id="KW-1133">Transmembrane helix</keyword>
<evidence type="ECO:0000313" key="3">
    <source>
        <dbReference type="Proteomes" id="UP000006426"/>
    </source>
</evidence>
<dbReference type="GeneID" id="39474257"/>
<organism evidence="2 3">
    <name type="scientific">Pseudomonas amygdali pv. lachrymans str. M301315</name>
    <dbReference type="NCBI Taxonomy" id="629260"/>
    <lineage>
        <taxon>Bacteria</taxon>
        <taxon>Pseudomonadati</taxon>
        <taxon>Pseudomonadota</taxon>
        <taxon>Gammaproteobacteria</taxon>
        <taxon>Pseudomonadales</taxon>
        <taxon>Pseudomonadaceae</taxon>
        <taxon>Pseudomonas</taxon>
        <taxon>Pseudomonas amygdali</taxon>
    </lineage>
</organism>
<dbReference type="Proteomes" id="UP000006426">
    <property type="component" value="Plasmid pmppla107"/>
</dbReference>
<protein>
    <submittedName>
        <fullName evidence="2">Uncharacterized protein</fullName>
    </submittedName>
</protein>
<keyword evidence="2" id="KW-0614">Plasmid</keyword>
<sequence length="129" mass="14026">MKRSNALFNSTIGIAGLVVFTVSVIAATALLMSPRQNVPYEKLKAAAIESCQKSTQQAGFVVIKDGGSVEAKLFGLEDHENKILRSTVAIQNCQNMQMTEYCMGDCKDKKGAGVRGVVFRMSYFDPALK</sequence>
<name>A0AAD0PV99_PSEAV</name>
<reference evidence="2 3" key="1">
    <citation type="journal article" date="2011" name="PLoS Pathog.">
        <title>Dynamic evolution of pathogenicity revealed by sequencing and comparative genomics of 19 Pseudomonas syringae isolates.</title>
        <authorList>
            <person name="Baltrus D.A."/>
            <person name="Nishimura M.T."/>
            <person name="Romanchuk A."/>
            <person name="Chang J.H."/>
            <person name="Mukhtar M.S."/>
            <person name="Cherkis K."/>
            <person name="Roach J."/>
            <person name="Grant S.R."/>
            <person name="Jones C.D."/>
            <person name="Dangl J.L."/>
        </authorList>
    </citation>
    <scope>NUCLEOTIDE SEQUENCE [LARGE SCALE GENOMIC DNA]</scope>
    <source>
        <strain evidence="2 3">M301315</strain>
    </source>
</reference>
<keyword evidence="1" id="KW-0472">Membrane</keyword>
<geneLocation type="plasmid" evidence="3">
    <name>pmppla107</name>
</geneLocation>
<dbReference type="AlphaFoldDB" id="A0AAD0PV99"/>
<keyword evidence="1" id="KW-0812">Transmembrane</keyword>